<dbReference type="PROSITE" id="PS51695">
    <property type="entry name" value="SEDOLISIN"/>
    <property type="match status" value="1"/>
</dbReference>
<evidence type="ECO:0000259" key="14">
    <source>
        <dbReference type="PROSITE" id="PS51695"/>
    </source>
</evidence>
<keyword evidence="9 11" id="KW-0106">Calcium</keyword>
<evidence type="ECO:0000256" key="11">
    <source>
        <dbReference type="PROSITE-ProRule" id="PRU01032"/>
    </source>
</evidence>
<feature type="binding site" evidence="11">
    <location>
        <position position="612"/>
    </location>
    <ligand>
        <name>Ca(2+)</name>
        <dbReference type="ChEBI" id="CHEBI:29108"/>
    </ligand>
</feature>
<feature type="domain" description="Peptidase S53" evidence="14">
    <location>
        <begin position="225"/>
        <end position="631"/>
    </location>
</feature>
<comment type="catalytic activity">
    <reaction evidence="1">
        <text>Release of an N-terminal tripeptide from a polypeptide.</text>
        <dbReference type="EC" id="3.4.14.10"/>
    </reaction>
</comment>
<dbReference type="CDD" id="cd04056">
    <property type="entry name" value="Peptidases_S53"/>
    <property type="match status" value="1"/>
</dbReference>
<dbReference type="PANTHER" id="PTHR14218">
    <property type="entry name" value="PROTEASE S8 TRIPEPTIDYL PEPTIDASE I CLN2"/>
    <property type="match status" value="1"/>
</dbReference>
<gene>
    <name evidence="15" type="ORF">PG996_012593</name>
</gene>
<keyword evidence="8 11" id="KW-0720">Serine protease</keyword>
<feature type="compositionally biased region" description="Low complexity" evidence="12">
    <location>
        <begin position="214"/>
        <end position="225"/>
    </location>
</feature>
<dbReference type="Pfam" id="PF09286">
    <property type="entry name" value="Pro-kuma_activ"/>
    <property type="match status" value="1"/>
</dbReference>
<dbReference type="InterPro" id="IPR000209">
    <property type="entry name" value="Peptidase_S8/S53_dom"/>
</dbReference>
<evidence type="ECO:0000256" key="6">
    <source>
        <dbReference type="ARBA" id="ARBA00022723"/>
    </source>
</evidence>
<evidence type="ECO:0000256" key="3">
    <source>
        <dbReference type="ARBA" id="ARBA00004239"/>
    </source>
</evidence>
<dbReference type="Gene3D" id="3.40.50.200">
    <property type="entry name" value="Peptidase S8/S53 domain"/>
    <property type="match status" value="1"/>
</dbReference>
<evidence type="ECO:0000256" key="12">
    <source>
        <dbReference type="SAM" id="MobiDB-lite"/>
    </source>
</evidence>
<keyword evidence="13" id="KW-0732">Signal</keyword>
<evidence type="ECO:0000256" key="1">
    <source>
        <dbReference type="ARBA" id="ARBA00001910"/>
    </source>
</evidence>
<accession>A0ABR1U307</accession>
<dbReference type="EMBL" id="JAQQWM010000008">
    <property type="protein sequence ID" value="KAK8053292.1"/>
    <property type="molecule type" value="Genomic_DNA"/>
</dbReference>
<feature type="binding site" evidence="11">
    <location>
        <position position="610"/>
    </location>
    <ligand>
        <name>Ca(2+)</name>
        <dbReference type="ChEBI" id="CHEBI:29108"/>
    </ligand>
</feature>
<feature type="region of interest" description="Disordered" evidence="12">
    <location>
        <begin position="178"/>
        <end position="225"/>
    </location>
</feature>
<evidence type="ECO:0000256" key="5">
    <source>
        <dbReference type="ARBA" id="ARBA00022670"/>
    </source>
</evidence>
<feature type="binding site" evidence="11">
    <location>
        <position position="587"/>
    </location>
    <ligand>
        <name>Ca(2+)</name>
        <dbReference type="ChEBI" id="CHEBI:29108"/>
    </ligand>
</feature>
<keyword evidence="7 11" id="KW-0378">Hydrolase</keyword>
<evidence type="ECO:0000256" key="8">
    <source>
        <dbReference type="ARBA" id="ARBA00022825"/>
    </source>
</evidence>
<keyword evidence="16" id="KW-1185">Reference proteome</keyword>
<evidence type="ECO:0000256" key="13">
    <source>
        <dbReference type="SAM" id="SignalP"/>
    </source>
</evidence>
<evidence type="ECO:0000256" key="7">
    <source>
        <dbReference type="ARBA" id="ARBA00022801"/>
    </source>
</evidence>
<dbReference type="EC" id="3.4.14.10" evidence="4"/>
<organism evidence="15 16">
    <name type="scientific">Apiospora saccharicola</name>
    <dbReference type="NCBI Taxonomy" id="335842"/>
    <lineage>
        <taxon>Eukaryota</taxon>
        <taxon>Fungi</taxon>
        <taxon>Dikarya</taxon>
        <taxon>Ascomycota</taxon>
        <taxon>Pezizomycotina</taxon>
        <taxon>Sordariomycetes</taxon>
        <taxon>Xylariomycetidae</taxon>
        <taxon>Amphisphaeriales</taxon>
        <taxon>Apiosporaceae</taxon>
        <taxon>Apiospora</taxon>
    </lineage>
</organism>
<sequence>MMSMHIIITLWCLALVSAKAATASSYYHHELPTDWTRLRNASPSERLDLSIELHQPQMAALKTKLATISDPCHADYGCHLKKADLEEYQAPDQEGAQMVLSWLKQGGVKDAALDGSSVRFSSSTTTVNRLLNTNVGHYAFAGTIHPRATSYSIPSNLKPHIRFVHPLSHFAKPIGSRLAANPLRNQHPRSATSSQRDMVRRQASYTSYKRPRQEPGGPQQPCPDGVNPTCLRSLLGLPNAKNQTVCQIRESGVRFAVAGFLEQSIHYDDVASFLGKYSPEIQSTGYNFTVQLLNNATNPQTPPEEAGIEASLDIENAMALGYPSKITYYLSGGRAPLIADNGTEVPGSPDITAGANRNEPFLPFLQDMLRLSDDTIPHVLSISYSDDENTVPSAYADKVCDLFAQLAARGTTVLVSSGDGGAGGTKSDDDCLSNDGQFREMFIPTFPGSCPYVTAVGATGSTLPLQGSSMSGGGFSDYFARPEWQQGAAAEYLEVLHNRHRNASDARLYNASGRAIPDLSAPGEAFSTIQGGEDGTGGGTSASVVVVAAMVALVDQERFQQGKSSLGWLNPLLYSKRVRDSQALVDVSAGTSHGCRYGNVSVPGFAAYKGYDCVTGLGAIGGFGRLLGALG</sequence>
<dbReference type="CDD" id="cd11377">
    <property type="entry name" value="Pro-peptidase_S53"/>
    <property type="match status" value="1"/>
</dbReference>
<feature type="active site" description="Charge relay system" evidence="11">
    <location>
        <position position="309"/>
    </location>
</feature>
<dbReference type="PANTHER" id="PTHR14218:SF15">
    <property type="entry name" value="TRIPEPTIDYL-PEPTIDASE 1"/>
    <property type="match status" value="1"/>
</dbReference>
<dbReference type="InterPro" id="IPR050819">
    <property type="entry name" value="Tripeptidyl-peptidase_I"/>
</dbReference>
<proteinExistence type="predicted"/>
<reference evidence="15 16" key="1">
    <citation type="submission" date="2023-01" db="EMBL/GenBank/DDBJ databases">
        <title>Analysis of 21 Apiospora genomes using comparative genomics revels a genus with tremendous synthesis potential of carbohydrate active enzymes and secondary metabolites.</title>
        <authorList>
            <person name="Sorensen T."/>
        </authorList>
    </citation>
    <scope>NUCLEOTIDE SEQUENCE [LARGE SCALE GENOMIC DNA]</scope>
    <source>
        <strain evidence="15 16">CBS 83171</strain>
    </source>
</reference>
<name>A0ABR1U307_9PEZI</name>
<dbReference type="SUPFAM" id="SSF54897">
    <property type="entry name" value="Protease propeptides/inhibitors"/>
    <property type="match status" value="1"/>
</dbReference>
<feature type="active site" description="Charge relay system" evidence="11">
    <location>
        <position position="313"/>
    </location>
</feature>
<evidence type="ECO:0000256" key="4">
    <source>
        <dbReference type="ARBA" id="ARBA00012462"/>
    </source>
</evidence>
<comment type="function">
    <text evidence="2">Secreted tripeptidyl-peptidase which degrades proteins at acidic pHs and is involved in virulence.</text>
</comment>
<keyword evidence="5 11" id="KW-0645">Protease</keyword>
<dbReference type="InterPro" id="IPR015366">
    <property type="entry name" value="S53_propep"/>
</dbReference>
<dbReference type="InterPro" id="IPR036852">
    <property type="entry name" value="Peptidase_S8/S53_dom_sf"/>
</dbReference>
<dbReference type="SMART" id="SM00944">
    <property type="entry name" value="Pro-kuma_activ"/>
    <property type="match status" value="1"/>
</dbReference>
<comment type="cofactor">
    <cofactor evidence="11">
        <name>Ca(2+)</name>
        <dbReference type="ChEBI" id="CHEBI:29108"/>
    </cofactor>
    <text evidence="11">Binds 1 Ca(2+) ion per subunit.</text>
</comment>
<keyword evidence="6 11" id="KW-0479">Metal-binding</keyword>
<dbReference type="Proteomes" id="UP001446871">
    <property type="component" value="Unassembled WGS sequence"/>
</dbReference>
<comment type="caution">
    <text evidence="15">The sequence shown here is derived from an EMBL/GenBank/DDBJ whole genome shotgun (WGS) entry which is preliminary data.</text>
</comment>
<feature type="binding site" evidence="11">
    <location>
        <position position="586"/>
    </location>
    <ligand>
        <name>Ca(2+)</name>
        <dbReference type="ChEBI" id="CHEBI:29108"/>
    </ligand>
</feature>
<dbReference type="InterPro" id="IPR030400">
    <property type="entry name" value="Sedolisin_dom"/>
</dbReference>
<keyword evidence="10" id="KW-0865">Zymogen</keyword>
<evidence type="ECO:0000313" key="15">
    <source>
        <dbReference type="EMBL" id="KAK8053292.1"/>
    </source>
</evidence>
<dbReference type="Pfam" id="PF00082">
    <property type="entry name" value="Peptidase_S8"/>
    <property type="match status" value="1"/>
</dbReference>
<protein>
    <recommendedName>
        <fullName evidence="4">tripeptidyl-peptidase II</fullName>
        <ecNumber evidence="4">3.4.14.10</ecNumber>
    </recommendedName>
</protein>
<comment type="subcellular location">
    <subcellularLocation>
        <location evidence="3">Secreted</location>
        <location evidence="3">Extracellular space</location>
    </subcellularLocation>
</comment>
<feature type="signal peptide" evidence="13">
    <location>
        <begin position="1"/>
        <end position="18"/>
    </location>
</feature>
<evidence type="ECO:0000256" key="10">
    <source>
        <dbReference type="ARBA" id="ARBA00023145"/>
    </source>
</evidence>
<feature type="chain" id="PRO_5046026899" description="tripeptidyl-peptidase II" evidence="13">
    <location>
        <begin position="19"/>
        <end position="631"/>
    </location>
</feature>
<dbReference type="SUPFAM" id="SSF52743">
    <property type="entry name" value="Subtilisin-like"/>
    <property type="match status" value="1"/>
</dbReference>
<feature type="active site" description="Charge relay system" evidence="11">
    <location>
        <position position="541"/>
    </location>
</feature>
<evidence type="ECO:0000313" key="16">
    <source>
        <dbReference type="Proteomes" id="UP001446871"/>
    </source>
</evidence>
<evidence type="ECO:0000256" key="2">
    <source>
        <dbReference type="ARBA" id="ARBA00002451"/>
    </source>
</evidence>
<evidence type="ECO:0000256" key="9">
    <source>
        <dbReference type="ARBA" id="ARBA00022837"/>
    </source>
</evidence>